<dbReference type="KEGG" id="psuu:Psuf_070540"/>
<keyword evidence="7" id="KW-1185">Reference proteome</keyword>
<dbReference type="RefSeq" id="WP_173161746.1">
    <property type="nucleotide sequence ID" value="NZ_AP022871.1"/>
</dbReference>
<reference evidence="6 7" key="2">
    <citation type="submission" date="2020-03" db="EMBL/GenBank/DDBJ databases">
        <authorList>
            <person name="Ichikawa N."/>
            <person name="Kimura A."/>
            <person name="Kitahashi Y."/>
            <person name="Uohara A."/>
        </authorList>
    </citation>
    <scope>NUCLEOTIDE SEQUENCE [LARGE SCALE GENOMIC DNA]</scope>
    <source>
        <strain evidence="6 7">NBRC 105367</strain>
    </source>
</reference>
<dbReference type="InterPro" id="IPR001926">
    <property type="entry name" value="TrpB-like_PALP"/>
</dbReference>
<dbReference type="NCBIfam" id="TIGR03945">
    <property type="entry name" value="PLP_SbnA_fam"/>
    <property type="match status" value="1"/>
</dbReference>
<dbReference type="InterPro" id="IPR036052">
    <property type="entry name" value="TrpB-like_PALP_sf"/>
</dbReference>
<gene>
    <name evidence="6" type="ORF">Psuf_070540</name>
</gene>
<keyword evidence="3" id="KW-0808">Transferase</keyword>
<evidence type="ECO:0000259" key="5">
    <source>
        <dbReference type="Pfam" id="PF00291"/>
    </source>
</evidence>
<evidence type="ECO:0000256" key="3">
    <source>
        <dbReference type="ARBA" id="ARBA00022679"/>
    </source>
</evidence>
<reference evidence="6 7" key="1">
    <citation type="submission" date="2020-03" db="EMBL/GenBank/DDBJ databases">
        <title>Whole genome shotgun sequence of Phytohabitans suffuscus NBRC 105367.</title>
        <authorList>
            <person name="Komaki H."/>
            <person name="Tamura T."/>
        </authorList>
    </citation>
    <scope>NUCLEOTIDE SEQUENCE [LARGE SCALE GENOMIC DNA]</scope>
    <source>
        <strain evidence="6 7">NBRC 105367</strain>
    </source>
</reference>
<keyword evidence="4" id="KW-0663">Pyridoxal phosphate</keyword>
<dbReference type="Proteomes" id="UP000503011">
    <property type="component" value="Chromosome"/>
</dbReference>
<dbReference type="GO" id="GO:1901605">
    <property type="term" value="P:alpha-amino acid metabolic process"/>
    <property type="evidence" value="ECO:0007669"/>
    <property type="project" value="UniProtKB-ARBA"/>
</dbReference>
<dbReference type="CDD" id="cd01561">
    <property type="entry name" value="CBS_like"/>
    <property type="match status" value="1"/>
</dbReference>
<dbReference type="PANTHER" id="PTHR10314">
    <property type="entry name" value="CYSTATHIONINE BETA-SYNTHASE"/>
    <property type="match status" value="1"/>
</dbReference>
<feature type="domain" description="Tryptophan synthase beta chain-like PALP" evidence="5">
    <location>
        <begin position="23"/>
        <end position="292"/>
    </location>
</feature>
<comment type="cofactor">
    <cofactor evidence="1">
        <name>pyridoxal 5'-phosphate</name>
        <dbReference type="ChEBI" id="CHEBI:597326"/>
    </cofactor>
</comment>
<accession>A0A6F8YV72</accession>
<dbReference type="InterPro" id="IPR023927">
    <property type="entry name" value="SbnA"/>
</dbReference>
<proteinExistence type="predicted"/>
<dbReference type="Gene3D" id="3.40.50.1100">
    <property type="match status" value="2"/>
</dbReference>
<comment type="subunit">
    <text evidence="2">Homodimer.</text>
</comment>
<dbReference type="Pfam" id="PF00291">
    <property type="entry name" value="PALP"/>
    <property type="match status" value="1"/>
</dbReference>
<evidence type="ECO:0000256" key="1">
    <source>
        <dbReference type="ARBA" id="ARBA00001933"/>
    </source>
</evidence>
<organism evidence="6 7">
    <name type="scientific">Phytohabitans suffuscus</name>
    <dbReference type="NCBI Taxonomy" id="624315"/>
    <lineage>
        <taxon>Bacteria</taxon>
        <taxon>Bacillati</taxon>
        <taxon>Actinomycetota</taxon>
        <taxon>Actinomycetes</taxon>
        <taxon>Micromonosporales</taxon>
        <taxon>Micromonosporaceae</taxon>
    </lineage>
</organism>
<dbReference type="SUPFAM" id="SSF53686">
    <property type="entry name" value="Tryptophan synthase beta subunit-like PLP-dependent enzymes"/>
    <property type="match status" value="1"/>
</dbReference>
<dbReference type="GO" id="GO:0016740">
    <property type="term" value="F:transferase activity"/>
    <property type="evidence" value="ECO:0007669"/>
    <property type="project" value="UniProtKB-KW"/>
</dbReference>
<protein>
    <recommendedName>
        <fullName evidence="5">Tryptophan synthase beta chain-like PALP domain-containing protein</fullName>
    </recommendedName>
</protein>
<dbReference type="EMBL" id="AP022871">
    <property type="protein sequence ID" value="BCB89741.1"/>
    <property type="molecule type" value="Genomic_DNA"/>
</dbReference>
<evidence type="ECO:0000313" key="6">
    <source>
        <dbReference type="EMBL" id="BCB89741.1"/>
    </source>
</evidence>
<evidence type="ECO:0000256" key="2">
    <source>
        <dbReference type="ARBA" id="ARBA00011738"/>
    </source>
</evidence>
<dbReference type="InterPro" id="IPR050214">
    <property type="entry name" value="Cys_Synth/Cystath_Beta-Synth"/>
</dbReference>
<evidence type="ECO:0000256" key="4">
    <source>
        <dbReference type="ARBA" id="ARBA00022898"/>
    </source>
</evidence>
<sequence length="321" mass="34567">MIFDAAYDVVTDDIFLDMTGFAPGVDLRLKLEGLNPAGSIKLKTAIALIEDLVSRFGIGPGDRLIESSSGNLGIALGSLCAPRGISLTIVADPNTNVAAIRTMRAQGTTVVVVTDRDANGGFLQTRIDYIRSQMKQDRKLFWPNQYANPANSSAHYRQTARSILTELPDVGAVLVGVSTSGTLMGCLRFFREYRPTTRVIAVDSEGSILFGGQGAPRLIPGLGASLRPGLLVDDGDYERVVVPEVETVSACHMVARRYGLLVGGSTGTVLAAVRRLAHTFRNGEPVVAISPDTGERYIDTIYSEQWVADHFPGINTVLARW</sequence>
<dbReference type="AlphaFoldDB" id="A0A6F8YV72"/>
<name>A0A6F8YV72_9ACTN</name>
<evidence type="ECO:0000313" key="7">
    <source>
        <dbReference type="Proteomes" id="UP000503011"/>
    </source>
</evidence>